<evidence type="ECO:0000256" key="1">
    <source>
        <dbReference type="ARBA" id="ARBA00022679"/>
    </source>
</evidence>
<feature type="domain" description="N-acetyltransferase" evidence="4">
    <location>
        <begin position="10"/>
        <end position="159"/>
    </location>
</feature>
<evidence type="ECO:0000256" key="2">
    <source>
        <dbReference type="ARBA" id="ARBA00023315"/>
    </source>
</evidence>
<dbReference type="SUPFAM" id="SSF55729">
    <property type="entry name" value="Acyl-CoA N-acyltransferases (Nat)"/>
    <property type="match status" value="1"/>
</dbReference>
<comment type="caution">
    <text evidence="5">The sequence shown here is derived from an EMBL/GenBank/DDBJ whole genome shotgun (WGS) entry which is preliminary data.</text>
</comment>
<dbReference type="CDD" id="cd04301">
    <property type="entry name" value="NAT_SF"/>
    <property type="match status" value="1"/>
</dbReference>
<dbReference type="Pfam" id="PF13302">
    <property type="entry name" value="Acetyltransf_3"/>
    <property type="match status" value="1"/>
</dbReference>
<dbReference type="PANTHER" id="PTHR43792">
    <property type="entry name" value="GNAT FAMILY, PUTATIVE (AFU_ORTHOLOGUE AFUA_3G00765)-RELATED-RELATED"/>
    <property type="match status" value="1"/>
</dbReference>
<evidence type="ECO:0000313" key="6">
    <source>
        <dbReference type="Proteomes" id="UP000824123"/>
    </source>
</evidence>
<comment type="similarity">
    <text evidence="3">Belongs to the acetyltransferase family. RimJ subfamily.</text>
</comment>
<dbReference type="EMBL" id="DVNK01000002">
    <property type="protein sequence ID" value="HIU45656.1"/>
    <property type="molecule type" value="Genomic_DNA"/>
</dbReference>
<keyword evidence="2" id="KW-0012">Acyltransferase</keyword>
<protein>
    <submittedName>
        <fullName evidence="5">GNAT family N-acetyltransferase</fullName>
    </submittedName>
</protein>
<dbReference type="Gene3D" id="3.40.630.30">
    <property type="match status" value="1"/>
</dbReference>
<evidence type="ECO:0000259" key="4">
    <source>
        <dbReference type="PROSITE" id="PS51186"/>
    </source>
</evidence>
<sequence>MKFIIEDDRIGLVQYTHADDRDMYECWQDEVTQRGYNGAYYDTFEQYAATDIARFRFWVTAVDKASGERVGSLRLGLDDEWPDLAIWIYPGYRHMGYGRAAYALALEYLFERAGLKQVSAGCYEDNEFSRRILRALGFERYPAGDEVEPNYLTGAPTVQQEYRLHRADFNA</sequence>
<proteinExistence type="inferred from homology"/>
<dbReference type="Proteomes" id="UP000824123">
    <property type="component" value="Unassembled WGS sequence"/>
</dbReference>
<dbReference type="AlphaFoldDB" id="A0A9D1LPK7"/>
<dbReference type="InterPro" id="IPR000182">
    <property type="entry name" value="GNAT_dom"/>
</dbReference>
<organism evidence="5 6">
    <name type="scientific">Candidatus Fimadaptatus faecigallinarum</name>
    <dbReference type="NCBI Taxonomy" id="2840814"/>
    <lineage>
        <taxon>Bacteria</taxon>
        <taxon>Bacillati</taxon>
        <taxon>Bacillota</taxon>
        <taxon>Clostridia</taxon>
        <taxon>Eubacteriales</taxon>
        <taxon>Candidatus Fimadaptatus</taxon>
    </lineage>
</organism>
<dbReference type="InterPro" id="IPR016181">
    <property type="entry name" value="Acyl_CoA_acyltransferase"/>
</dbReference>
<keyword evidence="1" id="KW-0808">Transferase</keyword>
<dbReference type="InterPro" id="IPR051531">
    <property type="entry name" value="N-acetyltransferase"/>
</dbReference>
<reference evidence="5" key="1">
    <citation type="submission" date="2020-10" db="EMBL/GenBank/DDBJ databases">
        <authorList>
            <person name="Gilroy R."/>
        </authorList>
    </citation>
    <scope>NUCLEOTIDE SEQUENCE</scope>
    <source>
        <strain evidence="5">ChiSxjej2B14-8506</strain>
    </source>
</reference>
<name>A0A9D1LPK7_9FIRM</name>
<dbReference type="PANTHER" id="PTHR43792:SF8">
    <property type="entry name" value="[RIBOSOMAL PROTEIN US5]-ALANINE N-ACETYLTRANSFERASE"/>
    <property type="match status" value="1"/>
</dbReference>
<reference evidence="5" key="2">
    <citation type="journal article" date="2021" name="PeerJ">
        <title>Extensive microbial diversity within the chicken gut microbiome revealed by metagenomics and culture.</title>
        <authorList>
            <person name="Gilroy R."/>
            <person name="Ravi A."/>
            <person name="Getino M."/>
            <person name="Pursley I."/>
            <person name="Horton D.L."/>
            <person name="Alikhan N.F."/>
            <person name="Baker D."/>
            <person name="Gharbi K."/>
            <person name="Hall N."/>
            <person name="Watson M."/>
            <person name="Adriaenssens E.M."/>
            <person name="Foster-Nyarko E."/>
            <person name="Jarju S."/>
            <person name="Secka A."/>
            <person name="Antonio M."/>
            <person name="Oren A."/>
            <person name="Chaudhuri R.R."/>
            <person name="La Ragione R."/>
            <person name="Hildebrand F."/>
            <person name="Pallen M.J."/>
        </authorList>
    </citation>
    <scope>NUCLEOTIDE SEQUENCE</scope>
    <source>
        <strain evidence="5">ChiSxjej2B14-8506</strain>
    </source>
</reference>
<gene>
    <name evidence="5" type="ORF">IAC59_00180</name>
</gene>
<accession>A0A9D1LPK7</accession>
<dbReference type="GO" id="GO:0016747">
    <property type="term" value="F:acyltransferase activity, transferring groups other than amino-acyl groups"/>
    <property type="evidence" value="ECO:0007669"/>
    <property type="project" value="InterPro"/>
</dbReference>
<dbReference type="PROSITE" id="PS51186">
    <property type="entry name" value="GNAT"/>
    <property type="match status" value="1"/>
</dbReference>
<evidence type="ECO:0000313" key="5">
    <source>
        <dbReference type="EMBL" id="HIU45656.1"/>
    </source>
</evidence>
<evidence type="ECO:0000256" key="3">
    <source>
        <dbReference type="ARBA" id="ARBA00038502"/>
    </source>
</evidence>